<reference evidence="1" key="1">
    <citation type="submission" date="2021-02" db="EMBL/GenBank/DDBJ databases">
        <authorList>
            <person name="Dougan E. K."/>
            <person name="Rhodes N."/>
            <person name="Thang M."/>
            <person name="Chan C."/>
        </authorList>
    </citation>
    <scope>NUCLEOTIDE SEQUENCE</scope>
</reference>
<evidence type="ECO:0000313" key="1">
    <source>
        <dbReference type="EMBL" id="CAE7473855.1"/>
    </source>
</evidence>
<dbReference type="OrthoDB" id="406970at2759"/>
<dbReference type="EMBL" id="CAJNJA010021320">
    <property type="protein sequence ID" value="CAE7473855.1"/>
    <property type="molecule type" value="Genomic_DNA"/>
</dbReference>
<gene>
    <name evidence="1" type="primary">IUNH</name>
    <name evidence="1" type="ORF">SNEC2469_LOCUS13383</name>
</gene>
<proteinExistence type="predicted"/>
<accession>A0A812SAM2</accession>
<keyword evidence="2" id="KW-1185">Reference proteome</keyword>
<dbReference type="AlphaFoldDB" id="A0A812SAM2"/>
<organism evidence="1 2">
    <name type="scientific">Symbiodinium necroappetens</name>
    <dbReference type="NCBI Taxonomy" id="1628268"/>
    <lineage>
        <taxon>Eukaryota</taxon>
        <taxon>Sar</taxon>
        <taxon>Alveolata</taxon>
        <taxon>Dinophyceae</taxon>
        <taxon>Suessiales</taxon>
        <taxon>Symbiodiniaceae</taxon>
        <taxon>Symbiodinium</taxon>
    </lineage>
</organism>
<protein>
    <submittedName>
        <fullName evidence="1">IUNH protein</fullName>
    </submittedName>
</protein>
<dbReference type="Proteomes" id="UP000601435">
    <property type="component" value="Unassembled WGS sequence"/>
</dbReference>
<name>A0A812SAM2_9DINO</name>
<evidence type="ECO:0000313" key="2">
    <source>
        <dbReference type="Proteomes" id="UP000601435"/>
    </source>
</evidence>
<comment type="caution">
    <text evidence="1">The sequence shown here is derived from an EMBL/GenBank/DDBJ whole genome shotgun (WGS) entry which is preliminary data.</text>
</comment>
<sequence length="88" mass="10066">MGNYGSSNPEREHRSSRHLEAAETLLVYDAALRAFADGPERMVGIFAARLTVLSQLFVKHKHKMASFENLEGMFQWKSSQIRLLMLEI</sequence>